<keyword evidence="3" id="KW-1185">Reference proteome</keyword>
<gene>
    <name evidence="2" type="ORF">ACFPZ3_48730</name>
</gene>
<feature type="transmembrane region" description="Helical" evidence="1">
    <location>
        <begin position="126"/>
        <end position="150"/>
    </location>
</feature>
<accession>A0ABW1D1T4</accession>
<comment type="caution">
    <text evidence="2">The sequence shown here is derived from an EMBL/GenBank/DDBJ whole genome shotgun (WGS) entry which is preliminary data.</text>
</comment>
<organism evidence="2 3">
    <name type="scientific">Nonomuraea insulae</name>
    <dbReference type="NCBI Taxonomy" id="1616787"/>
    <lineage>
        <taxon>Bacteria</taxon>
        <taxon>Bacillati</taxon>
        <taxon>Actinomycetota</taxon>
        <taxon>Actinomycetes</taxon>
        <taxon>Streptosporangiales</taxon>
        <taxon>Streptosporangiaceae</taxon>
        <taxon>Nonomuraea</taxon>
    </lineage>
</organism>
<evidence type="ECO:0000256" key="1">
    <source>
        <dbReference type="SAM" id="Phobius"/>
    </source>
</evidence>
<proteinExistence type="predicted"/>
<dbReference type="Proteomes" id="UP001596058">
    <property type="component" value="Unassembled WGS sequence"/>
</dbReference>
<feature type="transmembrane region" description="Helical" evidence="1">
    <location>
        <begin position="97"/>
        <end position="114"/>
    </location>
</feature>
<dbReference type="EMBL" id="JBHSPA010000069">
    <property type="protein sequence ID" value="MFC5831784.1"/>
    <property type="molecule type" value="Genomic_DNA"/>
</dbReference>
<keyword evidence="1" id="KW-1133">Transmembrane helix</keyword>
<keyword evidence="1" id="KW-0812">Transmembrane</keyword>
<protein>
    <submittedName>
        <fullName evidence="2">Uncharacterized protein</fullName>
    </submittedName>
</protein>
<evidence type="ECO:0000313" key="2">
    <source>
        <dbReference type="EMBL" id="MFC5831784.1"/>
    </source>
</evidence>
<feature type="transmembrane region" description="Helical" evidence="1">
    <location>
        <begin position="64"/>
        <end position="85"/>
    </location>
</feature>
<feature type="transmembrane region" description="Helical" evidence="1">
    <location>
        <begin position="156"/>
        <end position="175"/>
    </location>
</feature>
<feature type="transmembrane region" description="Helical" evidence="1">
    <location>
        <begin position="33"/>
        <end position="55"/>
    </location>
</feature>
<sequence>MRWIGYVAGVALVGLGFAGLVMDSDPIGWAWWFGGVLVAHDAILAPAVLLAGLVLGRTGRWAKAAAVVAGTVTLATLPTVLALGRRADNPSILPLDYLRNLLLVLAALGLAALVPRLRAGTGLLGLLLGLLAGLVAGLLVACLMTVVGVIDARQWALFLAHSALLGTVLGGAFGARLDRLAGALVRGMIAGLIAWGVWTLTLLPILLGNAPSWTITPGDLRSLVGEILLGGLTGTLLSVMLNRVPGRTSAVLDRARPDRMG</sequence>
<feature type="transmembrane region" description="Helical" evidence="1">
    <location>
        <begin position="187"/>
        <end position="207"/>
    </location>
</feature>
<reference evidence="3" key="1">
    <citation type="journal article" date="2019" name="Int. J. Syst. Evol. Microbiol.">
        <title>The Global Catalogue of Microorganisms (GCM) 10K type strain sequencing project: providing services to taxonomists for standard genome sequencing and annotation.</title>
        <authorList>
            <consortium name="The Broad Institute Genomics Platform"/>
            <consortium name="The Broad Institute Genome Sequencing Center for Infectious Disease"/>
            <person name="Wu L."/>
            <person name="Ma J."/>
        </authorList>
    </citation>
    <scope>NUCLEOTIDE SEQUENCE [LARGE SCALE GENOMIC DNA]</scope>
    <source>
        <strain evidence="3">CCUG 53903</strain>
    </source>
</reference>
<name>A0ABW1D1T4_9ACTN</name>
<dbReference type="RefSeq" id="WP_379521243.1">
    <property type="nucleotide sequence ID" value="NZ_JBHSPA010000069.1"/>
</dbReference>
<keyword evidence="1" id="KW-0472">Membrane</keyword>
<feature type="transmembrane region" description="Helical" evidence="1">
    <location>
        <begin position="227"/>
        <end position="244"/>
    </location>
</feature>
<evidence type="ECO:0000313" key="3">
    <source>
        <dbReference type="Proteomes" id="UP001596058"/>
    </source>
</evidence>